<sequence length="54" mass="5113">MAGDPAAAAFAPGAASPPGPCGLARPPPRAALSSSSCRESRPSASYSSAPAQAS</sequence>
<proteinExistence type="predicted"/>
<dbReference type="AlphaFoldDB" id="A0A061SFF6"/>
<feature type="compositionally biased region" description="Low complexity" evidence="1">
    <location>
        <begin position="1"/>
        <end position="14"/>
    </location>
</feature>
<feature type="compositionally biased region" description="Pro residues" evidence="1">
    <location>
        <begin position="15"/>
        <end position="29"/>
    </location>
</feature>
<feature type="non-terminal residue" evidence="2">
    <location>
        <position position="54"/>
    </location>
</feature>
<name>A0A061SFF6_9CHLO</name>
<gene>
    <name evidence="2" type="ORF">TSPGSL018_7172</name>
</gene>
<reference evidence="2" key="1">
    <citation type="submission" date="2014-05" db="EMBL/GenBank/DDBJ databases">
        <title>The transcriptome of the halophilic microalga Tetraselmis sp. GSL018 isolated from the Great Salt Lake, Utah.</title>
        <authorList>
            <person name="Jinkerson R.E."/>
            <person name="D'Adamo S."/>
            <person name="Posewitz M.C."/>
        </authorList>
    </citation>
    <scope>NUCLEOTIDE SEQUENCE</scope>
    <source>
        <strain evidence="2">GSL018</strain>
    </source>
</reference>
<evidence type="ECO:0000313" key="2">
    <source>
        <dbReference type="EMBL" id="JAC81774.1"/>
    </source>
</evidence>
<feature type="region of interest" description="Disordered" evidence="1">
    <location>
        <begin position="1"/>
        <end position="54"/>
    </location>
</feature>
<evidence type="ECO:0000256" key="1">
    <source>
        <dbReference type="SAM" id="MobiDB-lite"/>
    </source>
</evidence>
<feature type="compositionally biased region" description="Low complexity" evidence="1">
    <location>
        <begin position="30"/>
        <end position="54"/>
    </location>
</feature>
<dbReference type="EMBL" id="GBEZ01003359">
    <property type="protein sequence ID" value="JAC81774.1"/>
    <property type="molecule type" value="Transcribed_RNA"/>
</dbReference>
<organism evidence="2">
    <name type="scientific">Tetraselmis sp. GSL018</name>
    <dbReference type="NCBI Taxonomy" id="582737"/>
    <lineage>
        <taxon>Eukaryota</taxon>
        <taxon>Viridiplantae</taxon>
        <taxon>Chlorophyta</taxon>
        <taxon>core chlorophytes</taxon>
        <taxon>Chlorodendrophyceae</taxon>
        <taxon>Chlorodendrales</taxon>
        <taxon>Chlorodendraceae</taxon>
        <taxon>Tetraselmis</taxon>
    </lineage>
</organism>
<protein>
    <submittedName>
        <fullName evidence="2">Uncharacterized protein</fullName>
    </submittedName>
</protein>
<accession>A0A061SFF6</accession>